<evidence type="ECO:0000313" key="2">
    <source>
        <dbReference type="Proteomes" id="UP000215914"/>
    </source>
</evidence>
<reference evidence="1" key="1">
    <citation type="journal article" date="2017" name="Nature">
        <title>The sunflower genome provides insights into oil metabolism, flowering and Asterid evolution.</title>
        <authorList>
            <person name="Badouin H."/>
            <person name="Gouzy J."/>
            <person name="Grassa C.J."/>
            <person name="Murat F."/>
            <person name="Staton S.E."/>
            <person name="Cottret L."/>
            <person name="Lelandais-Briere C."/>
            <person name="Owens G.L."/>
            <person name="Carrere S."/>
            <person name="Mayjonade B."/>
            <person name="Legrand L."/>
            <person name="Gill N."/>
            <person name="Kane N.C."/>
            <person name="Bowers J.E."/>
            <person name="Hubner S."/>
            <person name="Bellec A."/>
            <person name="Berard A."/>
            <person name="Berges H."/>
            <person name="Blanchet N."/>
            <person name="Boniface M.C."/>
            <person name="Brunel D."/>
            <person name="Catrice O."/>
            <person name="Chaidir N."/>
            <person name="Claudel C."/>
            <person name="Donnadieu C."/>
            <person name="Faraut T."/>
            <person name="Fievet G."/>
            <person name="Helmstetter N."/>
            <person name="King M."/>
            <person name="Knapp S.J."/>
            <person name="Lai Z."/>
            <person name="Le Paslier M.C."/>
            <person name="Lippi Y."/>
            <person name="Lorenzon L."/>
            <person name="Mandel J.R."/>
            <person name="Marage G."/>
            <person name="Marchand G."/>
            <person name="Marquand E."/>
            <person name="Bret-Mestries E."/>
            <person name="Morien E."/>
            <person name="Nambeesan S."/>
            <person name="Nguyen T."/>
            <person name="Pegot-Espagnet P."/>
            <person name="Pouilly N."/>
            <person name="Raftis F."/>
            <person name="Sallet E."/>
            <person name="Schiex T."/>
            <person name="Thomas J."/>
            <person name="Vandecasteele C."/>
            <person name="Vares D."/>
            <person name="Vear F."/>
            <person name="Vautrin S."/>
            <person name="Crespi M."/>
            <person name="Mangin B."/>
            <person name="Burke J.M."/>
            <person name="Salse J."/>
            <person name="Munos S."/>
            <person name="Vincourt P."/>
            <person name="Rieseberg L.H."/>
            <person name="Langlade N.B."/>
        </authorList>
    </citation>
    <scope>NUCLEOTIDE SEQUENCE</scope>
    <source>
        <tissue evidence="1">Leaves</tissue>
    </source>
</reference>
<dbReference type="Proteomes" id="UP000215914">
    <property type="component" value="Unassembled WGS sequence"/>
</dbReference>
<dbReference type="EMBL" id="MNCJ02000071">
    <property type="protein sequence ID" value="KAF5824199.1"/>
    <property type="molecule type" value="Genomic_DNA"/>
</dbReference>
<evidence type="ECO:0000313" key="1">
    <source>
        <dbReference type="EMBL" id="KAF5824199.1"/>
    </source>
</evidence>
<comment type="caution">
    <text evidence="1">The sequence shown here is derived from an EMBL/GenBank/DDBJ whole genome shotgun (WGS) entry which is preliminary data.</text>
</comment>
<proteinExistence type="predicted"/>
<dbReference type="AlphaFoldDB" id="A0A9K3K010"/>
<sequence>MVRRWGLGGRAVVGWRFETKVSWGLVVEGERWLVGGWKQSQSGTQIILAEA</sequence>
<accession>A0A9K3K010</accession>
<name>A0A9K3K010_HELAN</name>
<reference evidence="1" key="2">
    <citation type="submission" date="2020-06" db="EMBL/GenBank/DDBJ databases">
        <title>Helianthus annuus Genome sequencing and assembly Release 2.</title>
        <authorList>
            <person name="Gouzy J."/>
            <person name="Langlade N."/>
            <person name="Munos S."/>
        </authorList>
    </citation>
    <scope>NUCLEOTIDE SEQUENCE</scope>
    <source>
        <tissue evidence="1">Leaves</tissue>
    </source>
</reference>
<protein>
    <submittedName>
        <fullName evidence="1">Uncharacterized protein</fullName>
    </submittedName>
</protein>
<organism evidence="1 2">
    <name type="scientific">Helianthus annuus</name>
    <name type="common">Common sunflower</name>
    <dbReference type="NCBI Taxonomy" id="4232"/>
    <lineage>
        <taxon>Eukaryota</taxon>
        <taxon>Viridiplantae</taxon>
        <taxon>Streptophyta</taxon>
        <taxon>Embryophyta</taxon>
        <taxon>Tracheophyta</taxon>
        <taxon>Spermatophyta</taxon>
        <taxon>Magnoliopsida</taxon>
        <taxon>eudicotyledons</taxon>
        <taxon>Gunneridae</taxon>
        <taxon>Pentapetalae</taxon>
        <taxon>asterids</taxon>
        <taxon>campanulids</taxon>
        <taxon>Asterales</taxon>
        <taxon>Asteraceae</taxon>
        <taxon>Asteroideae</taxon>
        <taxon>Heliantheae alliance</taxon>
        <taxon>Heliantheae</taxon>
        <taxon>Helianthus</taxon>
    </lineage>
</organism>
<gene>
    <name evidence="1" type="ORF">HanXRQr2_Chr00c071g0833641</name>
</gene>
<keyword evidence="2" id="KW-1185">Reference proteome</keyword>